<evidence type="ECO:0000256" key="4">
    <source>
        <dbReference type="ARBA" id="ARBA00022691"/>
    </source>
</evidence>
<dbReference type="Proteomes" id="UP001497382">
    <property type="component" value="Unassembled WGS sequence"/>
</dbReference>
<dbReference type="PANTHER" id="PTHR10867">
    <property type="entry name" value="NNMT/PNMT/TEMT FAMILY MEMBER"/>
    <property type="match status" value="1"/>
</dbReference>
<protein>
    <submittedName>
        <fullName evidence="6">Uncharacterized protein</fullName>
    </submittedName>
</protein>
<comment type="caution">
    <text evidence="6">The sequence shown here is derived from an EMBL/GenBank/DDBJ whole genome shotgun (WGS) entry which is preliminary data.</text>
</comment>
<keyword evidence="5" id="KW-0175">Coiled coil</keyword>
<evidence type="ECO:0000313" key="6">
    <source>
        <dbReference type="EMBL" id="CAL1267072.1"/>
    </source>
</evidence>
<keyword evidence="7" id="KW-1185">Reference proteome</keyword>
<dbReference type="GO" id="GO:0008170">
    <property type="term" value="F:N-methyltransferase activity"/>
    <property type="evidence" value="ECO:0007669"/>
    <property type="project" value="TreeGrafter"/>
</dbReference>
<dbReference type="GO" id="GO:0005829">
    <property type="term" value="C:cytosol"/>
    <property type="evidence" value="ECO:0007669"/>
    <property type="project" value="TreeGrafter"/>
</dbReference>
<accession>A0AAV1Z6J7</accession>
<organism evidence="6 7">
    <name type="scientific">Larinioides sclopetarius</name>
    <dbReference type="NCBI Taxonomy" id="280406"/>
    <lineage>
        <taxon>Eukaryota</taxon>
        <taxon>Metazoa</taxon>
        <taxon>Ecdysozoa</taxon>
        <taxon>Arthropoda</taxon>
        <taxon>Chelicerata</taxon>
        <taxon>Arachnida</taxon>
        <taxon>Araneae</taxon>
        <taxon>Araneomorphae</taxon>
        <taxon>Entelegynae</taxon>
        <taxon>Araneoidea</taxon>
        <taxon>Araneidae</taxon>
        <taxon>Larinioides</taxon>
    </lineage>
</organism>
<dbReference type="PROSITE" id="PS51681">
    <property type="entry name" value="SAM_MT_NNMT_PNMT_TEMT"/>
    <property type="match status" value="1"/>
</dbReference>
<dbReference type="Pfam" id="PF01234">
    <property type="entry name" value="NNMT_PNMT_TEMT"/>
    <property type="match status" value="1"/>
</dbReference>
<name>A0AAV1Z6J7_9ARAC</name>
<dbReference type="PANTHER" id="PTHR10867:SF17">
    <property type="entry name" value="NICOTINAMIDE N-METHYLTRANSFERASE"/>
    <property type="match status" value="1"/>
</dbReference>
<evidence type="ECO:0000256" key="2">
    <source>
        <dbReference type="ARBA" id="ARBA00022603"/>
    </source>
</evidence>
<keyword evidence="3" id="KW-0808">Transferase</keyword>
<keyword evidence="4" id="KW-0949">S-adenosyl-L-methionine</keyword>
<gene>
    <name evidence="6" type="ORF">LARSCL_LOCUS3446</name>
</gene>
<evidence type="ECO:0000313" key="7">
    <source>
        <dbReference type="Proteomes" id="UP001497382"/>
    </source>
</evidence>
<dbReference type="Gene3D" id="3.40.50.150">
    <property type="entry name" value="Vaccinia Virus protein VP39"/>
    <property type="match status" value="1"/>
</dbReference>
<evidence type="ECO:0000256" key="3">
    <source>
        <dbReference type="ARBA" id="ARBA00022679"/>
    </source>
</evidence>
<evidence type="ECO:0000256" key="1">
    <source>
        <dbReference type="ARBA" id="ARBA00007996"/>
    </source>
</evidence>
<dbReference type="SUPFAM" id="SSF53335">
    <property type="entry name" value="S-adenosyl-L-methionine-dependent methyltransferases"/>
    <property type="match status" value="1"/>
</dbReference>
<sequence length="269" mass="30945">MSKMMSEDDIKKNFNLNLKATEYYKLLNCLFRAKRKYFESSLSFIYDVLKSNRFKGNKLLEIGSGATVHNIASASAYFPIIVQSDFVEDNRKFLKMWLSGDLSLDWTDFLNLAAKLEKHEGDLDEVRQQLEFRIRNKVKAVVHCDILTDAVLQTEDLTPESSPPYDLIISILCLEVPCLNFESFLSVLKRLNKLLRKGGGILISSVLDTECWEVEGKTFPHLKVDLKDILLALDISGFGNHFVKYMSPKNPIYQELQFDYYCIASEKLQ</sequence>
<dbReference type="CDD" id="cd02440">
    <property type="entry name" value="AdoMet_MTases"/>
    <property type="match status" value="1"/>
</dbReference>
<dbReference type="AlphaFoldDB" id="A0AAV1Z6J7"/>
<feature type="coiled-coil region" evidence="5">
    <location>
        <begin position="109"/>
        <end position="136"/>
    </location>
</feature>
<keyword evidence="2" id="KW-0489">Methyltransferase</keyword>
<proteinExistence type="inferred from homology"/>
<reference evidence="6 7" key="1">
    <citation type="submission" date="2024-04" db="EMBL/GenBank/DDBJ databases">
        <authorList>
            <person name="Rising A."/>
            <person name="Reimegard J."/>
            <person name="Sonavane S."/>
            <person name="Akerstrom W."/>
            <person name="Nylinder S."/>
            <person name="Hedman E."/>
            <person name="Kallberg Y."/>
        </authorList>
    </citation>
    <scope>NUCLEOTIDE SEQUENCE [LARGE SCALE GENOMIC DNA]</scope>
</reference>
<dbReference type="EMBL" id="CAXIEN010000026">
    <property type="protein sequence ID" value="CAL1267072.1"/>
    <property type="molecule type" value="Genomic_DNA"/>
</dbReference>
<evidence type="ECO:0000256" key="5">
    <source>
        <dbReference type="SAM" id="Coils"/>
    </source>
</evidence>
<comment type="similarity">
    <text evidence="1">Belongs to the class I-like SAM-binding methyltransferase superfamily. NNMT/PNMT/TEMT family.</text>
</comment>
<dbReference type="InterPro" id="IPR000940">
    <property type="entry name" value="NNMT_TEMT_trans"/>
</dbReference>
<dbReference type="GO" id="GO:0032259">
    <property type="term" value="P:methylation"/>
    <property type="evidence" value="ECO:0007669"/>
    <property type="project" value="UniProtKB-KW"/>
</dbReference>
<dbReference type="InterPro" id="IPR029063">
    <property type="entry name" value="SAM-dependent_MTases_sf"/>
</dbReference>